<dbReference type="AlphaFoldDB" id="A0A0K2JGQ1"/>
<dbReference type="PATRIC" id="fig|273035.7.peg.892"/>
<evidence type="ECO:0000313" key="1">
    <source>
        <dbReference type="EMBL" id="ALA97623.1"/>
    </source>
</evidence>
<sequence>MEEYVPYDKKIFRFFHKISDLDRYLIRKKYDKYLNLGKQRYIKKVPSKWKILVCSIVLDEPIPHN</sequence>
<dbReference type="EMBL" id="CP010899">
    <property type="protein sequence ID" value="ALA97623.1"/>
    <property type="molecule type" value="Genomic_DNA"/>
</dbReference>
<dbReference type="Proteomes" id="UP000062963">
    <property type="component" value="Chromosome"/>
</dbReference>
<gene>
    <name evidence="1" type="ORF">SKUN_00732</name>
</gene>
<name>A0A0K2JGQ1_SPIKU</name>
<keyword evidence="2" id="KW-1185">Reference proteome</keyword>
<protein>
    <submittedName>
        <fullName evidence="1">Spiroplasmavirus-related protein</fullName>
    </submittedName>
</protein>
<proteinExistence type="predicted"/>
<evidence type="ECO:0000313" key="2">
    <source>
        <dbReference type="Proteomes" id="UP000062963"/>
    </source>
</evidence>
<organism evidence="1 2">
    <name type="scientific">Spiroplasma kunkelii CR2-3x</name>
    <dbReference type="NCBI Taxonomy" id="273035"/>
    <lineage>
        <taxon>Bacteria</taxon>
        <taxon>Bacillati</taxon>
        <taxon>Mycoplasmatota</taxon>
        <taxon>Mollicutes</taxon>
        <taxon>Entomoplasmatales</taxon>
        <taxon>Spiroplasmataceae</taxon>
        <taxon>Spiroplasma</taxon>
    </lineage>
</organism>
<dbReference type="KEGG" id="skn:SKUN_00732"/>
<accession>A0A0K2JGQ1</accession>
<reference evidence="1 2" key="1">
    <citation type="journal article" date="2015" name="Genome Announc.">
        <title>Complete Genome Sequence of Spiroplasma kunkelii Strain CR2-3x, Causal Agent of Corn Stunt Disease in Zea mays L.</title>
        <authorList>
            <person name="Davis R.E."/>
            <person name="Shao J."/>
            <person name="Dally E.L."/>
            <person name="Zhao Y."/>
            <person name="Gasparich G.E."/>
            <person name="Gaynor B.J."/>
            <person name="Athey J.C."/>
            <person name="Harrison N.A."/>
            <person name="Donofrio N."/>
        </authorList>
    </citation>
    <scope>NUCLEOTIDE SEQUENCE [LARGE SCALE GENOMIC DNA]</scope>
    <source>
        <strain evidence="1 2">CR2-3x</strain>
    </source>
</reference>